<dbReference type="PANTHER" id="PTHR43133:SF8">
    <property type="entry name" value="RNA POLYMERASE SIGMA FACTOR HI_1459-RELATED"/>
    <property type="match status" value="1"/>
</dbReference>
<feature type="region of interest" description="Disordered" evidence="6">
    <location>
        <begin position="82"/>
        <end position="105"/>
    </location>
</feature>
<dbReference type="PANTHER" id="PTHR43133">
    <property type="entry name" value="RNA POLYMERASE ECF-TYPE SIGMA FACTO"/>
    <property type="match status" value="1"/>
</dbReference>
<evidence type="ECO:0000256" key="1">
    <source>
        <dbReference type="ARBA" id="ARBA00010641"/>
    </source>
</evidence>
<sequence length="458" mass="49798">MVAIYQLEGSIVQNEKNNQQEEAGLTEAELHFVQSLDQTLSQAMEDGDNVTSIWSRLKPDQRARIAEDYLSRLAVTDALLGTNSEAGTRNPAPPDRNLSDSSGTPSLALDAASIIQHAAHISSDLTAPSERPGENRSDLSNGQTPPRQSHNAQSDAPQPAASAPATNRYTPPPGYPADFNPLAGFPGLEPSRNGPRPEDIIAGALPGFGSTSGLSPMDVLHGILPTSPESTDLRQPVPGMRDMPQTPDTPTYPPAQDSPSEDADNAAWPNPTRAHETALDPQTGPAAPNFWPLWIDQQDSLLKQCLKLMSGNMDDAQDALSEAMVKASTKFEDSMDEIRNHRAWLSRIVHNACIDLHRQNRRKAEYREETHGSADTPASPMTAPVIPSPEESFLAGEQLDQLETALMAMQEKLRKPLLMRCVQDRSYDEIAEALGLSNCAVRKRVQLAREHLRGAGIQ</sequence>
<dbReference type="InterPro" id="IPR039425">
    <property type="entry name" value="RNA_pol_sigma-70-like"/>
</dbReference>
<evidence type="ECO:0000313" key="10">
    <source>
        <dbReference type="Proteomes" id="UP000233365"/>
    </source>
</evidence>
<gene>
    <name evidence="9" type="ORF">CU041_16625</name>
</gene>
<name>A0ABX4R5D1_9PROT</name>
<dbReference type="InterPro" id="IPR036388">
    <property type="entry name" value="WH-like_DNA-bd_sf"/>
</dbReference>
<dbReference type="EMBL" id="PGTS01000006">
    <property type="protein sequence ID" value="PKR48317.1"/>
    <property type="molecule type" value="Genomic_DNA"/>
</dbReference>
<evidence type="ECO:0000256" key="3">
    <source>
        <dbReference type="ARBA" id="ARBA00023082"/>
    </source>
</evidence>
<dbReference type="Proteomes" id="UP000233365">
    <property type="component" value="Unassembled WGS sequence"/>
</dbReference>
<feature type="region of interest" description="Disordered" evidence="6">
    <location>
        <begin position="124"/>
        <end position="207"/>
    </location>
</feature>
<evidence type="ECO:0000259" key="8">
    <source>
        <dbReference type="Pfam" id="PF08281"/>
    </source>
</evidence>
<dbReference type="CDD" id="cd06171">
    <property type="entry name" value="Sigma70_r4"/>
    <property type="match status" value="1"/>
</dbReference>
<evidence type="ECO:0000256" key="6">
    <source>
        <dbReference type="SAM" id="MobiDB-lite"/>
    </source>
</evidence>
<feature type="domain" description="RNA polymerase sigma factor 70 region 4 type 2" evidence="8">
    <location>
        <begin position="400"/>
        <end position="452"/>
    </location>
</feature>
<feature type="domain" description="RNA polymerase sigma-70 region 2" evidence="7">
    <location>
        <begin position="301"/>
        <end position="362"/>
    </location>
</feature>
<dbReference type="SUPFAM" id="SSF88946">
    <property type="entry name" value="Sigma2 domain of RNA polymerase sigma factors"/>
    <property type="match status" value="1"/>
</dbReference>
<dbReference type="SUPFAM" id="SSF88659">
    <property type="entry name" value="Sigma3 and sigma4 domains of RNA polymerase sigma factors"/>
    <property type="match status" value="1"/>
</dbReference>
<comment type="similarity">
    <text evidence="1">Belongs to the sigma-70 factor family. ECF subfamily.</text>
</comment>
<dbReference type="NCBIfam" id="TIGR02937">
    <property type="entry name" value="sigma70-ECF"/>
    <property type="match status" value="1"/>
</dbReference>
<evidence type="ECO:0000256" key="5">
    <source>
        <dbReference type="ARBA" id="ARBA00023163"/>
    </source>
</evidence>
<keyword evidence="5" id="KW-0804">Transcription</keyword>
<dbReference type="InterPro" id="IPR014284">
    <property type="entry name" value="RNA_pol_sigma-70_dom"/>
</dbReference>
<dbReference type="InterPro" id="IPR013325">
    <property type="entry name" value="RNA_pol_sigma_r2"/>
</dbReference>
<protein>
    <submittedName>
        <fullName evidence="9">Uncharacterized protein</fullName>
    </submittedName>
</protein>
<keyword evidence="2" id="KW-0805">Transcription regulation</keyword>
<dbReference type="Gene3D" id="1.10.1740.10">
    <property type="match status" value="1"/>
</dbReference>
<dbReference type="InterPro" id="IPR007627">
    <property type="entry name" value="RNA_pol_sigma70_r2"/>
</dbReference>
<dbReference type="InterPro" id="IPR013249">
    <property type="entry name" value="RNA_pol_sigma70_r4_t2"/>
</dbReference>
<evidence type="ECO:0000256" key="4">
    <source>
        <dbReference type="ARBA" id="ARBA00023125"/>
    </source>
</evidence>
<feature type="region of interest" description="Disordered" evidence="6">
    <location>
        <begin position="219"/>
        <end position="285"/>
    </location>
</feature>
<comment type="caution">
    <text evidence="9">The sequence shown here is derived from an EMBL/GenBank/DDBJ whole genome shotgun (WGS) entry which is preliminary data.</text>
</comment>
<organism evidence="9 10">
    <name type="scientific">Thalassospira povalilytica</name>
    <dbReference type="NCBI Taxonomy" id="732237"/>
    <lineage>
        <taxon>Bacteria</taxon>
        <taxon>Pseudomonadati</taxon>
        <taxon>Pseudomonadota</taxon>
        <taxon>Alphaproteobacteria</taxon>
        <taxon>Rhodospirillales</taxon>
        <taxon>Thalassospiraceae</taxon>
        <taxon>Thalassospira</taxon>
    </lineage>
</organism>
<accession>A0ABX4R5D1</accession>
<evidence type="ECO:0000256" key="2">
    <source>
        <dbReference type="ARBA" id="ARBA00023015"/>
    </source>
</evidence>
<dbReference type="Pfam" id="PF08281">
    <property type="entry name" value="Sigma70_r4_2"/>
    <property type="match status" value="1"/>
</dbReference>
<dbReference type="Gene3D" id="1.10.10.10">
    <property type="entry name" value="Winged helix-like DNA-binding domain superfamily/Winged helix DNA-binding domain"/>
    <property type="match status" value="1"/>
</dbReference>
<dbReference type="InterPro" id="IPR013324">
    <property type="entry name" value="RNA_pol_sigma_r3/r4-like"/>
</dbReference>
<proteinExistence type="inferred from homology"/>
<feature type="compositionally biased region" description="Low complexity" evidence="6">
    <location>
        <begin position="152"/>
        <end position="165"/>
    </location>
</feature>
<keyword evidence="10" id="KW-1185">Reference proteome</keyword>
<evidence type="ECO:0000259" key="7">
    <source>
        <dbReference type="Pfam" id="PF04542"/>
    </source>
</evidence>
<keyword evidence="4" id="KW-0238">DNA-binding</keyword>
<reference evidence="9 10" key="1">
    <citation type="submission" date="2017-11" db="EMBL/GenBank/DDBJ databases">
        <title>Biodiversity and function of Thalassospira species in the particle-attached aromatic-hydrocarbon-degrading consortia from the surface seawater of the China South Sea.</title>
        <authorList>
            <person name="Dong C."/>
            <person name="Liu R."/>
            <person name="Shao Z."/>
        </authorList>
    </citation>
    <scope>NUCLEOTIDE SEQUENCE [LARGE SCALE GENOMIC DNA]</scope>
    <source>
        <strain evidence="9 10">139Z-12</strain>
    </source>
</reference>
<evidence type="ECO:0000313" key="9">
    <source>
        <dbReference type="EMBL" id="PKR48317.1"/>
    </source>
</evidence>
<keyword evidence="3" id="KW-0731">Sigma factor</keyword>
<feature type="compositionally biased region" description="Polar residues" evidence="6">
    <location>
        <begin position="138"/>
        <end position="151"/>
    </location>
</feature>
<dbReference type="Pfam" id="PF04542">
    <property type="entry name" value="Sigma70_r2"/>
    <property type="match status" value="1"/>
</dbReference>